<dbReference type="EMBL" id="JBHTMB010000004">
    <property type="protein sequence ID" value="MFD1231724.1"/>
    <property type="molecule type" value="Genomic_DNA"/>
</dbReference>
<dbReference type="Gene3D" id="3.40.430.10">
    <property type="entry name" value="Dihydrofolate Reductase, subunit A"/>
    <property type="match status" value="1"/>
</dbReference>
<dbReference type="PANTHER" id="PTHR38011">
    <property type="entry name" value="DIHYDROFOLATE REDUCTASE FAMILY PROTEIN (AFU_ORTHOLOGUE AFUA_8G06820)"/>
    <property type="match status" value="1"/>
</dbReference>
<dbReference type="Proteomes" id="UP001597182">
    <property type="component" value="Unassembled WGS sequence"/>
</dbReference>
<evidence type="ECO:0000313" key="2">
    <source>
        <dbReference type="EMBL" id="MFD1231724.1"/>
    </source>
</evidence>
<feature type="domain" description="Bacterial bifunctional deaminase-reductase C-terminal" evidence="1">
    <location>
        <begin position="113"/>
        <end position="170"/>
    </location>
</feature>
<organism evidence="2 3">
    <name type="scientific">Pseudonocardia benzenivorans</name>
    <dbReference type="NCBI Taxonomy" id="228005"/>
    <lineage>
        <taxon>Bacteria</taxon>
        <taxon>Bacillati</taxon>
        <taxon>Actinomycetota</taxon>
        <taxon>Actinomycetes</taxon>
        <taxon>Pseudonocardiales</taxon>
        <taxon>Pseudonocardiaceae</taxon>
        <taxon>Pseudonocardia</taxon>
    </lineage>
</organism>
<keyword evidence="3" id="KW-1185">Reference proteome</keyword>
<gene>
    <name evidence="2" type="ORF">ACFQ34_00335</name>
</gene>
<dbReference type="Pfam" id="PF01872">
    <property type="entry name" value="RibD_C"/>
    <property type="match status" value="1"/>
</dbReference>
<dbReference type="SUPFAM" id="SSF53597">
    <property type="entry name" value="Dihydrofolate reductase-like"/>
    <property type="match status" value="1"/>
</dbReference>
<sequence>MARVIADMTMSLDGFIADPDDGVMELFGWFGNGDVETPSHIDTLTFRTSEASAALLREALAHTGALVCGRRLYEVTKGWGGAHPIGAPIFVVTHEPPAQPYAPGATFVTDGVAAAIEQAKAVAGDRDVVVASAEITQQCLVAGLVDELSVNIAPVLLGRGIRWFDRLGDTPIRLGDPQVVEGRGVTHLRYPVTPGSSS</sequence>
<dbReference type="InterPro" id="IPR050765">
    <property type="entry name" value="Riboflavin_Biosynth_HTPR"/>
</dbReference>
<proteinExistence type="predicted"/>
<comment type="caution">
    <text evidence="2">The sequence shown here is derived from an EMBL/GenBank/DDBJ whole genome shotgun (WGS) entry which is preliminary data.</text>
</comment>
<name>A0ABW3VCI0_9PSEU</name>
<dbReference type="InterPro" id="IPR002734">
    <property type="entry name" value="RibDG_C"/>
</dbReference>
<dbReference type="PANTHER" id="PTHR38011:SF12">
    <property type="entry name" value="BIFUNCTIONAL DEAMINASE-REDUCTASE DOMAIN PROTEIN"/>
    <property type="match status" value="1"/>
</dbReference>
<reference evidence="3" key="1">
    <citation type="journal article" date="2019" name="Int. J. Syst. Evol. Microbiol.">
        <title>The Global Catalogue of Microorganisms (GCM) 10K type strain sequencing project: providing services to taxonomists for standard genome sequencing and annotation.</title>
        <authorList>
            <consortium name="The Broad Institute Genomics Platform"/>
            <consortium name="The Broad Institute Genome Sequencing Center for Infectious Disease"/>
            <person name="Wu L."/>
            <person name="Ma J."/>
        </authorList>
    </citation>
    <scope>NUCLEOTIDE SEQUENCE [LARGE SCALE GENOMIC DNA]</scope>
    <source>
        <strain evidence="3">CCUG 49018</strain>
    </source>
</reference>
<evidence type="ECO:0000259" key="1">
    <source>
        <dbReference type="Pfam" id="PF01872"/>
    </source>
</evidence>
<accession>A0ABW3VCI0</accession>
<evidence type="ECO:0000313" key="3">
    <source>
        <dbReference type="Proteomes" id="UP001597182"/>
    </source>
</evidence>
<protein>
    <submittedName>
        <fullName evidence="2">Dihydrofolate reductase family protein</fullName>
    </submittedName>
</protein>
<dbReference type="InterPro" id="IPR024072">
    <property type="entry name" value="DHFR-like_dom_sf"/>
</dbReference>
<dbReference type="RefSeq" id="WP_339122686.1">
    <property type="nucleotide sequence ID" value="NZ_BAABKS010000015.1"/>
</dbReference>